<dbReference type="SUPFAM" id="SSF56801">
    <property type="entry name" value="Acetyl-CoA synthetase-like"/>
    <property type="match status" value="3"/>
</dbReference>
<keyword evidence="2" id="KW-0596">Phosphopantetheine</keyword>
<dbReference type="NCBIfam" id="NF003417">
    <property type="entry name" value="PRK04813.1"/>
    <property type="match status" value="4"/>
</dbReference>
<comment type="cofactor">
    <cofactor evidence="1">
        <name>pantetheine 4'-phosphate</name>
        <dbReference type="ChEBI" id="CHEBI:47942"/>
    </cofactor>
</comment>
<dbReference type="EMBL" id="BAAATZ010000006">
    <property type="protein sequence ID" value="GAA2723814.1"/>
    <property type="molecule type" value="Genomic_DNA"/>
</dbReference>
<dbReference type="Pfam" id="PF00550">
    <property type="entry name" value="PP-binding"/>
    <property type="match status" value="4"/>
</dbReference>
<organism evidence="7 8">
    <name type="scientific">Actinocorallia aurantiaca</name>
    <dbReference type="NCBI Taxonomy" id="46204"/>
    <lineage>
        <taxon>Bacteria</taxon>
        <taxon>Bacillati</taxon>
        <taxon>Actinomycetota</taxon>
        <taxon>Actinomycetes</taxon>
        <taxon>Streptosporangiales</taxon>
        <taxon>Thermomonosporaceae</taxon>
        <taxon>Actinocorallia</taxon>
    </lineage>
</organism>
<dbReference type="InterPro" id="IPR029063">
    <property type="entry name" value="SAM-dependent_MTases_sf"/>
</dbReference>
<dbReference type="Gene3D" id="3.30.559.30">
    <property type="entry name" value="Nonribosomal peptide synthetase, condensation domain"/>
    <property type="match status" value="4"/>
</dbReference>
<keyword evidence="4" id="KW-0677">Repeat</keyword>
<dbReference type="PROSITE" id="PS00012">
    <property type="entry name" value="PHOSPHOPANTETHEINE"/>
    <property type="match status" value="4"/>
</dbReference>
<dbReference type="NCBIfam" id="TIGR01733">
    <property type="entry name" value="AA-adenyl-dom"/>
    <property type="match status" value="2"/>
</dbReference>
<dbReference type="InterPro" id="IPR025110">
    <property type="entry name" value="AMP-bd_C"/>
</dbReference>
<evidence type="ECO:0000256" key="2">
    <source>
        <dbReference type="ARBA" id="ARBA00022450"/>
    </source>
</evidence>
<protein>
    <recommendedName>
        <fullName evidence="6">Carrier domain-containing protein</fullName>
    </recommendedName>
</protein>
<feature type="region of interest" description="Disordered" evidence="5">
    <location>
        <begin position="231"/>
        <end position="250"/>
    </location>
</feature>
<feature type="region of interest" description="Disordered" evidence="5">
    <location>
        <begin position="1932"/>
        <end position="1954"/>
    </location>
</feature>
<dbReference type="PANTHER" id="PTHR45527">
    <property type="entry name" value="NONRIBOSOMAL PEPTIDE SYNTHETASE"/>
    <property type="match status" value="1"/>
</dbReference>
<dbReference type="PROSITE" id="PS50075">
    <property type="entry name" value="CARRIER"/>
    <property type="match status" value="4"/>
</dbReference>
<dbReference type="InterPro" id="IPR020845">
    <property type="entry name" value="AMP-binding_CS"/>
</dbReference>
<dbReference type="InterPro" id="IPR020806">
    <property type="entry name" value="PKS_PP-bd"/>
</dbReference>
<dbReference type="SUPFAM" id="SSF52777">
    <property type="entry name" value="CoA-dependent acyltransferases"/>
    <property type="match status" value="8"/>
</dbReference>
<dbReference type="Gene3D" id="3.40.50.980">
    <property type="match status" value="2"/>
</dbReference>
<dbReference type="CDD" id="cd12116">
    <property type="entry name" value="A_NRPS_Ta1_like"/>
    <property type="match status" value="1"/>
</dbReference>
<accession>A0ABN3U422</accession>
<dbReference type="PROSITE" id="PS00455">
    <property type="entry name" value="AMP_BINDING"/>
    <property type="match status" value="3"/>
</dbReference>
<evidence type="ECO:0000256" key="3">
    <source>
        <dbReference type="ARBA" id="ARBA00022553"/>
    </source>
</evidence>
<reference evidence="7 8" key="1">
    <citation type="journal article" date="2019" name="Int. J. Syst. Evol. Microbiol.">
        <title>The Global Catalogue of Microorganisms (GCM) 10K type strain sequencing project: providing services to taxonomists for standard genome sequencing and annotation.</title>
        <authorList>
            <consortium name="The Broad Institute Genomics Platform"/>
            <consortium name="The Broad Institute Genome Sequencing Center for Infectious Disease"/>
            <person name="Wu L."/>
            <person name="Ma J."/>
        </authorList>
    </citation>
    <scope>NUCLEOTIDE SEQUENCE [LARGE SCALE GENOMIC DNA]</scope>
    <source>
        <strain evidence="7 8">JCM 8201</strain>
    </source>
</reference>
<proteinExistence type="predicted"/>
<dbReference type="Gene3D" id="3.40.50.1820">
    <property type="entry name" value="alpha/beta hydrolase"/>
    <property type="match status" value="2"/>
</dbReference>
<dbReference type="RefSeq" id="WP_344449982.1">
    <property type="nucleotide sequence ID" value="NZ_BAAATZ010000006.1"/>
</dbReference>
<feature type="domain" description="Carrier" evidence="6">
    <location>
        <begin position="1950"/>
        <end position="2026"/>
    </location>
</feature>
<dbReference type="InterPro" id="IPR001242">
    <property type="entry name" value="Condensation_dom"/>
</dbReference>
<dbReference type="SMART" id="SM00823">
    <property type="entry name" value="PKS_PP"/>
    <property type="match status" value="4"/>
</dbReference>
<dbReference type="CDD" id="cd02440">
    <property type="entry name" value="AdoMet_MTases"/>
    <property type="match status" value="1"/>
</dbReference>
<name>A0ABN3U422_9ACTN</name>
<dbReference type="Proteomes" id="UP001501842">
    <property type="component" value="Unassembled WGS sequence"/>
</dbReference>
<dbReference type="Pfam" id="PF00668">
    <property type="entry name" value="Condensation"/>
    <property type="match status" value="4"/>
</dbReference>
<dbReference type="Pfam" id="PF13193">
    <property type="entry name" value="AMP-binding_C"/>
    <property type="match status" value="2"/>
</dbReference>
<dbReference type="PANTHER" id="PTHR45527:SF1">
    <property type="entry name" value="FATTY ACID SYNTHASE"/>
    <property type="match status" value="1"/>
</dbReference>
<comment type="caution">
    <text evidence="7">The sequence shown here is derived from an EMBL/GenBank/DDBJ whole genome shotgun (WGS) entry which is preliminary data.</text>
</comment>
<dbReference type="Pfam" id="PF08242">
    <property type="entry name" value="Methyltransf_12"/>
    <property type="match status" value="1"/>
</dbReference>
<dbReference type="InterPro" id="IPR023213">
    <property type="entry name" value="CAT-like_dom_sf"/>
</dbReference>
<dbReference type="SUPFAM" id="SSF47336">
    <property type="entry name" value="ACP-like"/>
    <property type="match status" value="4"/>
</dbReference>
<dbReference type="Gene3D" id="3.30.300.30">
    <property type="match status" value="4"/>
</dbReference>
<evidence type="ECO:0000256" key="5">
    <source>
        <dbReference type="SAM" id="MobiDB-lite"/>
    </source>
</evidence>
<feature type="domain" description="Carrier" evidence="6">
    <location>
        <begin position="3910"/>
        <end position="3986"/>
    </location>
</feature>
<evidence type="ECO:0000259" key="6">
    <source>
        <dbReference type="PROSITE" id="PS50075"/>
    </source>
</evidence>
<dbReference type="InterPro" id="IPR009081">
    <property type="entry name" value="PP-bd_ACP"/>
</dbReference>
<dbReference type="InterPro" id="IPR045851">
    <property type="entry name" value="AMP-bd_C_sf"/>
</dbReference>
<dbReference type="InterPro" id="IPR006162">
    <property type="entry name" value="Ppantetheine_attach_site"/>
</dbReference>
<evidence type="ECO:0000256" key="1">
    <source>
        <dbReference type="ARBA" id="ARBA00001957"/>
    </source>
</evidence>
<dbReference type="InterPro" id="IPR013217">
    <property type="entry name" value="Methyltransf_12"/>
</dbReference>
<dbReference type="Gene3D" id="2.30.38.10">
    <property type="entry name" value="Luciferase, Domain 3"/>
    <property type="match status" value="1"/>
</dbReference>
<keyword evidence="8" id="KW-1185">Reference proteome</keyword>
<dbReference type="CDD" id="cd19531">
    <property type="entry name" value="LCL_NRPS-like"/>
    <property type="match status" value="1"/>
</dbReference>
<dbReference type="SUPFAM" id="SSF53335">
    <property type="entry name" value="S-adenosyl-L-methionine-dependent methyltransferases"/>
    <property type="match status" value="1"/>
</dbReference>
<dbReference type="Gene3D" id="3.40.50.150">
    <property type="entry name" value="Vaccinia Virus protein VP39"/>
    <property type="match status" value="1"/>
</dbReference>
<gene>
    <name evidence="7" type="ORF">GCM10010439_20000</name>
</gene>
<feature type="compositionally biased region" description="Basic and acidic residues" evidence="5">
    <location>
        <begin position="1934"/>
        <end position="1954"/>
    </location>
</feature>
<dbReference type="InterPro" id="IPR029058">
    <property type="entry name" value="AB_hydrolase_fold"/>
</dbReference>
<dbReference type="InterPro" id="IPR000873">
    <property type="entry name" value="AMP-dep_synth/lig_dom"/>
</dbReference>
<dbReference type="CDD" id="cd19540">
    <property type="entry name" value="LCL_NRPS-like"/>
    <property type="match status" value="2"/>
</dbReference>
<feature type="domain" description="Carrier" evidence="6">
    <location>
        <begin position="3372"/>
        <end position="3447"/>
    </location>
</feature>
<dbReference type="Gene3D" id="1.10.1200.10">
    <property type="entry name" value="ACP-like"/>
    <property type="match status" value="2"/>
</dbReference>
<evidence type="ECO:0000313" key="7">
    <source>
        <dbReference type="EMBL" id="GAA2723814.1"/>
    </source>
</evidence>
<sequence length="3989" mass="431370">MQGQTAALRRELMRRMMAEAGLGAETDRITPRTAEGPAPLSYAQQSMWLHHQAFPDSPAYNVCLLVRMSGDLDVDALRAALRGLLRRHAVLRTVYEDGPVQRVIPDDPADTADTLELPVHACDDAEARASELAASPFDLRKERPIRLELLRLGEAEYALVLVVHHIAWDGMTWGSLSRDLSVLYRAEIDGEPDALPPLKAQYADFADWEQKRELDAEDLAFWRSRLDPPPAPLELPADAPRGATVSERGGRRARRFGDDVTAGMRDLAARENVTPYMVMLAAYKVLLHRYTGATDIPVGSAVMNREHTEIERLVGNFGNTLVLRSDLSGEPTFREVLHRVREVCTEGFAHQAMPYDKIIKELRPARRSGRSPYFDTMLLFLAQEIGELDLPGVKTSWAHIHNGTTHFDLSLEAFVRPSGTVVEATFRRELFTDERMDALLAHLETLLRAATADPSRAIRDLPLLDEAELSLLESWNATDRQVPAETITDLFEAQVRRTPDAVAVESSDGTLTYAELDARVTALAARLGTGRGDVVALALPRTPTLVVALLAVLKTGAAYLPLDLAHPADRLAYMLQDAAPKCVIADPATAELVPEGHPVVLADGTGPEHFERPEVRGGDLAYVIYTSGSTGRPKGVAIPHTALTNFLCTMRDRLALGADDRLVAVTTIAFDIAVLELYVPLISGATVVLADRGTVRDPERLAGLLRGATIVQGTPSLLGTLDPEAFRGLRVLVGGEALPRALADALAATADEAVNVYGPTEATVWATLTELPSDGIGRPFWNTRAHVLDAALRPAPVGVPGELYLAGDQLARGYVGRPDLTAERFVADPYGPPGTRMYRTGDLARWNRDGSLEYLGRTDDQVKIRGFRIEPDEIQAVLNAAPGVAQAAVVVREDVPGDKRLVGYVTASGDPALLDLDEVRAALSDRLPEYMVPAALVRLDALPRTVNGKLDRAALPAPEVEVGGRAPRDEREAALCAVFAEVLGLEEVGIDDDFFALGGHSLLATRLAGRVRAAMDAELTIADVFEAPTVAMLAPRLVEGARERVRDAVRPETVPASHAQRGIWLEEALREPSAAYTLPLGLRLTGEFDPAVLHRALKDVVARHEALRTLLVADADGLPVQRILDSNEVAFDVFDARDWTPERLHADQALAASHVFDLGRELPIRAAVWRTGDTEWVLVLVQHHSAADEWSFTPLLADLSTAYVSRSEGEEPDWAPLPVQYADYAAWQAGRDVDAQLSHWEEALAGLPAESTLPLDRPRPAEAGHRGGLLPFRMPAAGIRELARETGTSVFMVLHAAVAAALRAAGAGEDLALGSPIAGRADEDLTDLVGVFVNLLVLRTDLSGDPAFRDLLERVRRTDLAAFSHSEVPFERVVERLAPERSLARSPLFQVMIVHQRLDDVRLRLPGVAAAPFLPETGGVKFDLDLYFGEGEDEIEGFAAYSTDLYDRETIEGLLADLSGLLARAASEPGLPLSSLLPSASERAPAAQAYTGPLAAELIEAQVRRTSDATALVFGDESLTYAELDERAERLAGRLAAAGAGPEQVVGIALPRSADFAVALFAVLKTGAAYLPIDVTYPQARVDLMLEAAEPLLVLGRDEPPAETASLDRGGVRPGHPAYVIFTSGSTGAPKAVAGTQRALANRLAWGIGLVDPGVRAAKSSPSFIDGTTELLGGLVCGDTVVIADDATATDPIALAEFLDRHRVTTVTVVPSLLNALLEAGPPSSVTTWISSGEPLPEALAGRVPGRLIDLYGCSEAAGDSLVREVSAGTGLLPIDGTTAYVLDGSLREAVMGELYLAGEGLARGYLGDPVRTAERFVADPFGPPGSRLYRTGDRVRRRRDGSLEFLGRADSQLKIRGFRIEPGEVETVLAAQEGVRRGAVAERSGRLVGYIVGDAASVDVETLRGRLAELLPDYLVPSHLVRLDELPLNPNGKLDRKALPEPDSEAGRAPRTEREKTVAALFAGLLGKDGDEISAEADFFRSGGDSISAALLVARARKAGLTVTFRDVFKLRTVEALARHSTAFDATASAQVEEDAGELPLSPLQEGLLFHLMMAGEGRDIYVQQAVVKLEGPVDEVRLARAARGVMEKFPNLTAGFRTDGLRTVQFIPEDFNLDWTYVELSGADLDAFVEEQRARPFTPGEPPLIRFALARVGEDDHRLVLTSELILLDGWSGGLLVTSLLESYTDAEAEARRPVTPFRAYLDWVTAQDRESAVKAWARSLDGLEEPTLLRPDLLDRPADLATARERHLSLPPDLAAALERASRETGNTLSTLYETAWGLLLMGLTGRDDVVFGASVSGRHPDIDGVESIVGLLFNTIPVRVSAAPAEPVGAVMDRVQATQAELFDHSYVALADVQRATGLGTLFDTLFVFQNFPGMPTDRGFGPDGDLRVVDREVRDATHYPVTMVVNPGGNLRVMYRTDAFTDAEAERLTERYVRLLRTLAADPRTGCADLPLLLPGEEERIRQDWAEAEKPVPELTIAELLADRAARIPGETALVSQPDVCFTYAELNAEVNKLARLLLKYGAGPEKVVALALPRSAEMVVALFAVLRTGAAYLPLELDYPAERLDYIIQDAAPTCLVSHRGIAAGLTYDTGTVTPILLDDPEVGAELAAQPSGDLGDEELPGFAPGTPGRLEHPAYVIYTSGSTGRPKGVVTPYRGLTNMQFNHRANIFDPVVAEAGRRLRIAHTVSFSFDMSWEELLWLIEGHEVHVCDEDLRRDAEALTAYLREHRVDVINVTPTYAQQLLEEGLLEGGHRPPLVLLGGEAVPTSVWDQLAEAEGVLGYNLYGPTEYTINTLGGGTTDSATPTVGRPIWNTRAYVLDGWLRPVPPGVPGELYIAGAGLARGYLGRPDLTAERFVADPYTAGGRMYRTGDLVRVREDGIIDFLGRTDDQVKIRGYRVELSEIETALAAEPGVGQAAVIAVDSDVPGVKRLVGYVVPDAQPEAEEAQIAEWQQVYDEEYTEIGTAVHVEDFAGWDSSYDGAPIPLEEMREWRETTVERIKELAPRDLLEIGVGSGLLLSRLAPVCETYRGTDLSGPVIAKLREDLGSGTNVTLSRQPAHDFTGLEESRFDTIVINSVVQYFPSAEYLAEVITKAFDLLLPGGALFIGDVRDLRTARAFHAAIQLLRGSGDLAAVDRALRMEKELLLEPAFFTALGLPADVEIRTKRGAHHNELTRHRYDVTFRKTEASPEARVVPWSGLDGLDGLVDELRELPVRVQGVPDPRLSGELAALGALENGASVEEARALLDGAPEGIEPETFYALDPDVVITRSAEPGHYDAVFGGAAARPQAEAGRKPASYANNPAAARGRGALASKVRDALKQILPSYMVPSAIMTLDALPLTVNGKLDRRALPLPDGQAAGGTGREPRTPVEGLLCALFAEALDVSRVGIDDSFFDLGGHSLLATRLVGRARTVLRTELAIRDLFEAPTVAELAQRIHDRAGEEVRPPLTVRERPERIPLSFAQRRLWMLDQLLREDDGPREAYHLPLAVRLRGPLDTTALEAAIGDVVARHESLRTVFAEHEGTPYQRILAPEQARPELEIATCAPEEVIARPFDLSRQIPLRVAVFPEGENEHLLLAVFHHIVFDEWSFGPFARDVAQSYNARTAGDAPAWEPEPVQYADYTLWQRDLLGDPLDPGSRHARQLAYWAAALSGLPEEIPLPVDRPRPATVGQRGGTAVREVPRPLTEAVRARAREARASMFMVCQSAVAALLHAMGGGEDIPLGSPVAGRTDDAAGSTIGFFVNTLVLRADLSGDPTLEELLARIRDTDLAGLAHQDLPFEAVVEALKPRRVPGRNPLFQVMVGYEAQDPGEVVFSGLEQRPALFGPAAAKFDLDFIFREEGEDLRLIVDYSADLFDASTVERMIDALLAVFEAGPGTPVSGLPASLTARTVTAAAAPGGAGAASPDREAALCRIFAEELGVDAVGPHDDFFDLGGHSLLAMRLVRRIRREPGCAGLKIATLMAAPTVAGILGVLGTSQETH</sequence>
<dbReference type="CDD" id="cd05930">
    <property type="entry name" value="A_NRPS"/>
    <property type="match status" value="2"/>
</dbReference>
<dbReference type="InterPro" id="IPR010071">
    <property type="entry name" value="AA_adenyl_dom"/>
</dbReference>
<evidence type="ECO:0000256" key="4">
    <source>
        <dbReference type="ARBA" id="ARBA00022737"/>
    </source>
</evidence>
<keyword evidence="3" id="KW-0597">Phosphoprotein</keyword>
<feature type="domain" description="Carrier" evidence="6">
    <location>
        <begin position="966"/>
        <end position="1041"/>
    </location>
</feature>
<dbReference type="InterPro" id="IPR036736">
    <property type="entry name" value="ACP-like_sf"/>
</dbReference>
<dbReference type="Gene3D" id="3.30.559.10">
    <property type="entry name" value="Chloramphenicol acetyltransferase-like domain"/>
    <property type="match status" value="4"/>
</dbReference>
<evidence type="ECO:0000313" key="8">
    <source>
        <dbReference type="Proteomes" id="UP001501842"/>
    </source>
</evidence>
<dbReference type="Pfam" id="PF00501">
    <property type="entry name" value="AMP-binding"/>
    <property type="match status" value="3"/>
</dbReference>
<dbReference type="InterPro" id="IPR042099">
    <property type="entry name" value="ANL_N_sf"/>
</dbReference>
<dbReference type="Gene3D" id="3.40.50.12780">
    <property type="entry name" value="N-terminal domain of ligase-like"/>
    <property type="match status" value="2"/>
</dbReference>